<sequence length="105" mass="12251">MTTNRLDQLLAYYKEDPSDPFNIYALALEYLKHDVAKAKAYFDLLLKEHEGYVATYYHAAKLYQDLDEKEKAAEVYEKGIAIAKKLNELKAARELQSAYDEMMFE</sequence>
<dbReference type="AlphaFoldDB" id="A0AAP2DLZ3"/>
<proteinExistence type="predicted"/>
<dbReference type="InterPro" id="IPR011990">
    <property type="entry name" value="TPR-like_helical_dom_sf"/>
</dbReference>
<dbReference type="SUPFAM" id="SSF48452">
    <property type="entry name" value="TPR-like"/>
    <property type="match status" value="1"/>
</dbReference>
<gene>
    <name evidence="1" type="ORF">KK083_12600</name>
</gene>
<evidence type="ECO:0000313" key="2">
    <source>
        <dbReference type="Proteomes" id="UP001319200"/>
    </source>
</evidence>
<reference evidence="1 2" key="1">
    <citation type="submission" date="2021-05" db="EMBL/GenBank/DDBJ databases">
        <title>A Polyphasic approach of four new species of the genus Ohtaekwangia: Ohtaekwangia histidinii sp. nov., Ohtaekwangia cretensis sp. nov., Ohtaekwangia indiensis sp. nov., Ohtaekwangia reichenbachii sp. nov. from diverse environment.</title>
        <authorList>
            <person name="Octaviana S."/>
        </authorList>
    </citation>
    <scope>NUCLEOTIDE SEQUENCE [LARGE SCALE GENOMIC DNA]</scope>
    <source>
        <strain evidence="1 2">PWU4</strain>
    </source>
</reference>
<dbReference type="EMBL" id="JAHESF010000011">
    <property type="protein sequence ID" value="MBT1697723.1"/>
    <property type="molecule type" value="Genomic_DNA"/>
</dbReference>
<dbReference type="RefSeq" id="WP_254163596.1">
    <property type="nucleotide sequence ID" value="NZ_JAHESF010000011.1"/>
</dbReference>
<organism evidence="1 2">
    <name type="scientific">Chryseosolibacter histidini</name>
    <dbReference type="NCBI Taxonomy" id="2782349"/>
    <lineage>
        <taxon>Bacteria</taxon>
        <taxon>Pseudomonadati</taxon>
        <taxon>Bacteroidota</taxon>
        <taxon>Cytophagia</taxon>
        <taxon>Cytophagales</taxon>
        <taxon>Chryseotaleaceae</taxon>
        <taxon>Chryseosolibacter</taxon>
    </lineage>
</organism>
<protein>
    <submittedName>
        <fullName evidence="1">Tetratricopeptide repeat protein</fullName>
    </submittedName>
</protein>
<keyword evidence="2" id="KW-1185">Reference proteome</keyword>
<comment type="caution">
    <text evidence="1">The sequence shown here is derived from an EMBL/GenBank/DDBJ whole genome shotgun (WGS) entry which is preliminary data.</text>
</comment>
<evidence type="ECO:0000313" key="1">
    <source>
        <dbReference type="EMBL" id="MBT1697723.1"/>
    </source>
</evidence>
<dbReference type="Proteomes" id="UP001319200">
    <property type="component" value="Unassembled WGS sequence"/>
</dbReference>
<accession>A0AAP2DLZ3</accession>
<dbReference type="Gene3D" id="1.25.40.10">
    <property type="entry name" value="Tetratricopeptide repeat domain"/>
    <property type="match status" value="1"/>
</dbReference>
<name>A0AAP2DLZ3_9BACT</name>